<sequence length="351" mass="37691">MAMHRRLTLAALVASSLSGGKCDAQRIGHESDNPAATSTRIYTWPLRFWTKYPASDVSTSSAAMDSSESGAPEDGGASTTTSALRFGTTGSSSAGSGIIDGAEGVSVYGPVSVDMPTVTGTLTSSGTPSLELEPDDDLVPTRPSGLSSIEVVFDGPCNSTSDKREDCRITTECDISLQQYPICEDGKCKCKAIRCLHGESCTEHRPCRTDDREITCLPEEDVYPNITGVCQCTARGTGCLFEGHPHEFCHREVQCAEKWFSVYPEFPQCVTNDEQLGYPRGRCACQHVDCWKTGDKAGDDDVEECSGLITCSEGEEAFCALKYNNDAKGRHDGYCTCGNYKVVGGDEGVPR</sequence>
<reference evidence="3 4" key="1">
    <citation type="journal article" date="2014" name="BMC Genomics">
        <title>Comparative genome sequencing reveals chemotype-specific gene clusters in the toxigenic black mold Stachybotrys.</title>
        <authorList>
            <person name="Semeiks J."/>
            <person name="Borek D."/>
            <person name="Otwinowski Z."/>
            <person name="Grishin N.V."/>
        </authorList>
    </citation>
    <scope>NUCLEOTIDE SEQUENCE [LARGE SCALE GENOMIC DNA]</scope>
    <source>
        <strain evidence="4">CBS 109288 / IBT 7711</strain>
    </source>
</reference>
<feature type="chain" id="PRO_5001770883" description="EB domain-containing protein" evidence="2">
    <location>
        <begin position="25"/>
        <end position="351"/>
    </location>
</feature>
<dbReference type="Proteomes" id="UP000028045">
    <property type="component" value="Unassembled WGS sequence"/>
</dbReference>
<evidence type="ECO:0000256" key="2">
    <source>
        <dbReference type="SAM" id="SignalP"/>
    </source>
</evidence>
<dbReference type="AlphaFoldDB" id="A0A084AKJ2"/>
<keyword evidence="2" id="KW-0732">Signal</keyword>
<name>A0A084AKJ2_STACB</name>
<evidence type="ECO:0000313" key="3">
    <source>
        <dbReference type="EMBL" id="KEY65821.1"/>
    </source>
</evidence>
<evidence type="ECO:0000313" key="4">
    <source>
        <dbReference type="Proteomes" id="UP000028045"/>
    </source>
</evidence>
<feature type="signal peptide" evidence="2">
    <location>
        <begin position="1"/>
        <end position="24"/>
    </location>
</feature>
<protein>
    <recommendedName>
        <fullName evidence="5">EB domain-containing protein</fullName>
    </recommendedName>
</protein>
<feature type="compositionally biased region" description="Low complexity" evidence="1">
    <location>
        <begin position="59"/>
        <end position="70"/>
    </location>
</feature>
<dbReference type="HOGENOM" id="CLU_790299_0_0_1"/>
<proteinExistence type="predicted"/>
<dbReference type="OrthoDB" id="10312364at2759"/>
<feature type="region of interest" description="Disordered" evidence="1">
    <location>
        <begin position="59"/>
        <end position="95"/>
    </location>
</feature>
<dbReference type="EMBL" id="KL648684">
    <property type="protein sequence ID" value="KEY65821.1"/>
    <property type="molecule type" value="Genomic_DNA"/>
</dbReference>
<accession>A0A084AKJ2</accession>
<evidence type="ECO:0000256" key="1">
    <source>
        <dbReference type="SAM" id="MobiDB-lite"/>
    </source>
</evidence>
<organism evidence="3 4">
    <name type="scientific">Stachybotrys chartarum (strain CBS 109288 / IBT 7711)</name>
    <name type="common">Toxic black mold</name>
    <name type="synonym">Stilbospora chartarum</name>
    <dbReference type="NCBI Taxonomy" id="1280523"/>
    <lineage>
        <taxon>Eukaryota</taxon>
        <taxon>Fungi</taxon>
        <taxon>Dikarya</taxon>
        <taxon>Ascomycota</taxon>
        <taxon>Pezizomycotina</taxon>
        <taxon>Sordariomycetes</taxon>
        <taxon>Hypocreomycetidae</taxon>
        <taxon>Hypocreales</taxon>
        <taxon>Stachybotryaceae</taxon>
        <taxon>Stachybotrys</taxon>
    </lineage>
</organism>
<evidence type="ECO:0008006" key="5">
    <source>
        <dbReference type="Google" id="ProtNLM"/>
    </source>
</evidence>
<gene>
    <name evidence="3" type="ORF">S7711_11130</name>
</gene>
<keyword evidence="4" id="KW-1185">Reference proteome</keyword>